<dbReference type="InterPro" id="IPR011701">
    <property type="entry name" value="MFS"/>
</dbReference>
<evidence type="ECO:0000256" key="5">
    <source>
        <dbReference type="ARBA" id="ARBA00023136"/>
    </source>
</evidence>
<feature type="domain" description="Major facilitator superfamily (MFS) profile" evidence="7">
    <location>
        <begin position="1"/>
        <end position="400"/>
    </location>
</feature>
<comment type="caution">
    <text evidence="8">The sequence shown here is derived from an EMBL/GenBank/DDBJ whole genome shotgun (WGS) entry which is preliminary data.</text>
</comment>
<dbReference type="GO" id="GO:0005886">
    <property type="term" value="C:plasma membrane"/>
    <property type="evidence" value="ECO:0007669"/>
    <property type="project" value="UniProtKB-SubCell"/>
</dbReference>
<keyword evidence="9" id="KW-1185">Reference proteome</keyword>
<dbReference type="InterPro" id="IPR020846">
    <property type="entry name" value="MFS_dom"/>
</dbReference>
<dbReference type="Pfam" id="PF07690">
    <property type="entry name" value="MFS_1"/>
    <property type="match status" value="2"/>
</dbReference>
<evidence type="ECO:0000256" key="1">
    <source>
        <dbReference type="ARBA" id="ARBA00004651"/>
    </source>
</evidence>
<keyword evidence="2" id="KW-1003">Cell membrane</keyword>
<evidence type="ECO:0000256" key="2">
    <source>
        <dbReference type="ARBA" id="ARBA00022475"/>
    </source>
</evidence>
<dbReference type="PROSITE" id="PS50850">
    <property type="entry name" value="MFS"/>
    <property type="match status" value="1"/>
</dbReference>
<dbReference type="InterPro" id="IPR036259">
    <property type="entry name" value="MFS_trans_sf"/>
</dbReference>
<proteinExistence type="predicted"/>
<dbReference type="Proteomes" id="UP001190700">
    <property type="component" value="Unassembled WGS sequence"/>
</dbReference>
<evidence type="ECO:0000256" key="6">
    <source>
        <dbReference type="SAM" id="Phobius"/>
    </source>
</evidence>
<feature type="transmembrane region" description="Helical" evidence="6">
    <location>
        <begin position="258"/>
        <end position="276"/>
    </location>
</feature>
<feature type="transmembrane region" description="Helical" evidence="6">
    <location>
        <begin position="312"/>
        <end position="336"/>
    </location>
</feature>
<sequence length="962" mass="106552">MDLERAKASEEEVDARIKPLSKHAFLLILAPAALLPLLPKAADDLLVGTAGLATLNVVHGLFRFLANFPSMLAAERYGRSQLLHAAPILNLVGALASFFSLSYGALIFTSAMMGVGLGITMLVTKLNVADVSTPATVVRAKAPIITSQIFARAIGPLLAGPIAQSFGLKSALIFQVLVCIVALGYGKMKVPETLEKRCPELPSIGQMYVEYKQSLNTDVILVLTAVGVYSMLFLGLLLQGIPVLCHDYCPDFLEPGTLGLIWVGITLLPALFVPAAGHAGLKVGHQTVILAAGIVQTISIFFVGSTSVRALIMVWTGLASIAYAVVMVSAGAHLVNVAPTPRLAYAISLLTFAADIGGVCGPILVEFGGLILGRKFTFQANALAGVTFSALFVYYSSENQNSSKDKSRIPLPAVLLGRKKQFAIGIFAVYFSAIYLTLHLPMANHDFDHGPMEDPRVSTSDPGRLFVSDAKEDLDTEWAAYRTVRDRCKWKTTLASEQPEGFCYQKWPTKEIHKEDPDRFEYKCDEEVIKKREKFLDGINFKDCEESVNPDDPTADVWRIQRIGPMTSVGGYDWHSIFYNDPANMKEPLSKNPKLFITGDFIAVTDEGGEPLPYPPIHLHHVHMYNDDIQVPQHFERHGDSACLNNEGAAECLLQVYPEGYGIQFSRPYQIGADLNDVRAADSEVLPWYFEVSFRINHRPVTPISRNSFAMPGDPWSEVTTYELGEENSFLWATFKNPFDQYIWFYGVHVHMSRADEIWVFTDKADDIGLNQGKYVVRDPLYTWESLVPTQWNSSTEEVKAELTRNWEAHLKSLGPSDFKRQQHKMCKLPGTKEWVELPGIGMKAYDRHPVNNCLGELSGDWKKGDLISIVAFNEGKPGVPSYPQHTVLWSLGHQYGLPVHPWSCSANPFDQPIDCLPVPIFVLKVLCETNPKWHTSADLDCPPEILRQLFIGAHEIGIPFQ</sequence>
<feature type="transmembrane region" description="Helical" evidence="6">
    <location>
        <begin position="343"/>
        <end position="364"/>
    </location>
</feature>
<keyword evidence="4 6" id="KW-1133">Transmembrane helix</keyword>
<feature type="transmembrane region" description="Helical" evidence="6">
    <location>
        <begin position="422"/>
        <end position="442"/>
    </location>
</feature>
<evidence type="ECO:0000256" key="3">
    <source>
        <dbReference type="ARBA" id="ARBA00022692"/>
    </source>
</evidence>
<comment type="subcellular location">
    <subcellularLocation>
        <location evidence="1">Cell membrane</location>
        <topology evidence="1">Multi-pass membrane protein</topology>
    </subcellularLocation>
</comment>
<evidence type="ECO:0000256" key="4">
    <source>
        <dbReference type="ARBA" id="ARBA00022989"/>
    </source>
</evidence>
<keyword evidence="5 6" id="KW-0472">Membrane</keyword>
<keyword evidence="3 6" id="KW-0812">Transmembrane</keyword>
<dbReference type="AlphaFoldDB" id="A0AAE0GAX0"/>
<dbReference type="EMBL" id="LGRX02007595">
    <property type="protein sequence ID" value="KAK3274663.1"/>
    <property type="molecule type" value="Genomic_DNA"/>
</dbReference>
<reference evidence="8 9" key="1">
    <citation type="journal article" date="2015" name="Genome Biol. Evol.">
        <title>Comparative Genomics of a Bacterivorous Green Alga Reveals Evolutionary Causalities and Consequences of Phago-Mixotrophic Mode of Nutrition.</title>
        <authorList>
            <person name="Burns J.A."/>
            <person name="Paasch A."/>
            <person name="Narechania A."/>
            <person name="Kim E."/>
        </authorList>
    </citation>
    <scope>NUCLEOTIDE SEQUENCE [LARGE SCALE GENOMIC DNA]</scope>
    <source>
        <strain evidence="8 9">PLY_AMNH</strain>
    </source>
</reference>
<accession>A0AAE0GAX0</accession>
<organism evidence="8 9">
    <name type="scientific">Cymbomonas tetramitiformis</name>
    <dbReference type="NCBI Taxonomy" id="36881"/>
    <lineage>
        <taxon>Eukaryota</taxon>
        <taxon>Viridiplantae</taxon>
        <taxon>Chlorophyta</taxon>
        <taxon>Pyramimonadophyceae</taxon>
        <taxon>Pyramimonadales</taxon>
        <taxon>Pyramimonadaceae</taxon>
        <taxon>Cymbomonas</taxon>
    </lineage>
</organism>
<dbReference type="GO" id="GO:0022857">
    <property type="term" value="F:transmembrane transporter activity"/>
    <property type="evidence" value="ECO:0007669"/>
    <property type="project" value="InterPro"/>
</dbReference>
<gene>
    <name evidence="8" type="ORF">CYMTET_17163</name>
</gene>
<feature type="transmembrane region" description="Helical" evidence="6">
    <location>
        <begin position="166"/>
        <end position="186"/>
    </location>
</feature>
<name>A0AAE0GAX0_9CHLO</name>
<dbReference type="SUPFAM" id="SSF103473">
    <property type="entry name" value="MFS general substrate transporter"/>
    <property type="match status" value="1"/>
</dbReference>
<evidence type="ECO:0000259" key="7">
    <source>
        <dbReference type="PROSITE" id="PS50850"/>
    </source>
</evidence>
<feature type="transmembrane region" description="Helical" evidence="6">
    <location>
        <begin position="45"/>
        <end position="66"/>
    </location>
</feature>
<dbReference type="PANTHER" id="PTHR43124:SF3">
    <property type="entry name" value="CHLORAMPHENICOL EFFLUX PUMP RV0191"/>
    <property type="match status" value="1"/>
</dbReference>
<dbReference type="Gene3D" id="1.20.1250.20">
    <property type="entry name" value="MFS general substrate transporter like domains"/>
    <property type="match status" value="1"/>
</dbReference>
<evidence type="ECO:0000313" key="8">
    <source>
        <dbReference type="EMBL" id="KAK3274663.1"/>
    </source>
</evidence>
<dbReference type="PANTHER" id="PTHR43124">
    <property type="entry name" value="PURINE EFFLUX PUMP PBUE"/>
    <property type="match status" value="1"/>
</dbReference>
<feature type="transmembrane region" description="Helical" evidence="6">
    <location>
        <begin position="87"/>
        <end position="108"/>
    </location>
</feature>
<feature type="transmembrane region" description="Helical" evidence="6">
    <location>
        <begin position="288"/>
        <end position="306"/>
    </location>
</feature>
<dbReference type="InterPro" id="IPR050189">
    <property type="entry name" value="MFS_Efflux_Transporters"/>
</dbReference>
<protein>
    <recommendedName>
        <fullName evidence="7">Major facilitator superfamily (MFS) profile domain-containing protein</fullName>
    </recommendedName>
</protein>
<feature type="transmembrane region" description="Helical" evidence="6">
    <location>
        <begin position="376"/>
        <end position="396"/>
    </location>
</feature>
<feature type="transmembrane region" description="Helical" evidence="6">
    <location>
        <begin position="219"/>
        <end position="238"/>
    </location>
</feature>
<evidence type="ECO:0000313" key="9">
    <source>
        <dbReference type="Proteomes" id="UP001190700"/>
    </source>
</evidence>